<accession>A0ABD2JEK5</accession>
<dbReference type="Pfam" id="PF00079">
    <property type="entry name" value="Serpin"/>
    <property type="match status" value="1"/>
</dbReference>
<feature type="domain" description="Serpin" evidence="3">
    <location>
        <begin position="21"/>
        <end position="383"/>
    </location>
</feature>
<dbReference type="SMART" id="SM00093">
    <property type="entry name" value="SERPIN"/>
    <property type="match status" value="1"/>
</dbReference>
<reference evidence="4 5" key="1">
    <citation type="submission" date="2024-10" db="EMBL/GenBank/DDBJ databases">
        <authorList>
            <person name="Kim D."/>
        </authorList>
    </citation>
    <scope>NUCLEOTIDE SEQUENCE [LARGE SCALE GENOMIC DNA]</scope>
    <source>
        <strain evidence="4">Taebaek</strain>
    </source>
</reference>
<dbReference type="InterPro" id="IPR042185">
    <property type="entry name" value="Serpin_sf_2"/>
</dbReference>
<evidence type="ECO:0000256" key="2">
    <source>
        <dbReference type="RuleBase" id="RU000411"/>
    </source>
</evidence>
<keyword evidence="5" id="KW-1185">Reference proteome</keyword>
<evidence type="ECO:0000313" key="5">
    <source>
        <dbReference type="Proteomes" id="UP001620645"/>
    </source>
</evidence>
<organism evidence="4 5">
    <name type="scientific">Heterodera schachtii</name>
    <name type="common">Sugarbeet cyst nematode worm</name>
    <name type="synonym">Tylenchus schachtii</name>
    <dbReference type="NCBI Taxonomy" id="97005"/>
    <lineage>
        <taxon>Eukaryota</taxon>
        <taxon>Metazoa</taxon>
        <taxon>Ecdysozoa</taxon>
        <taxon>Nematoda</taxon>
        <taxon>Chromadorea</taxon>
        <taxon>Rhabditida</taxon>
        <taxon>Tylenchina</taxon>
        <taxon>Tylenchomorpha</taxon>
        <taxon>Tylenchoidea</taxon>
        <taxon>Heteroderidae</taxon>
        <taxon>Heteroderinae</taxon>
        <taxon>Heterodera</taxon>
    </lineage>
</organism>
<comment type="caution">
    <text evidence="4">The sequence shown here is derived from an EMBL/GenBank/DDBJ whole genome shotgun (WGS) entry which is preliminary data.</text>
</comment>
<proteinExistence type="inferred from homology"/>
<dbReference type="InterPro" id="IPR000215">
    <property type="entry name" value="Serpin_fam"/>
</dbReference>
<protein>
    <recommendedName>
        <fullName evidence="3">Serpin domain-containing protein</fullName>
    </recommendedName>
</protein>
<gene>
    <name evidence="4" type="ORF">niasHS_008543</name>
</gene>
<sequence>MSSPPSPNVPLILEAQADFALKLLREVSTDDRSCIVSPFSVAVTLSMVYAGAKEKTGEEMGQLLAKGAPESEVHKYFGALLKSTTRGTNKGSSNTLEMANKVYVKKGIRVKDAFKGQIEGNYGGQLETVDFEDGEGTAEKINKFVKEATHQKILDVVKPDNFDENTRLVLINALYFNGTWAKPFDPNWTIKLPFYVDADNTKKLDMMRMKAYFIYFEDTQLQLLGMPYQSGKEFMFVLLPKERFGLAQLLAELDGKKLMKLIKVIGRDPQNACKVQVVLPKFKLEAIHELNKPLTNMGMTTAFTDRANFEGISNGPLKISEVVQKAFIEVNEEGTVAAAATKQRLVESASAPTSKECTFVADHPFCAFLTRDDTVLFSAIFRD</sequence>
<dbReference type="InterPro" id="IPR036186">
    <property type="entry name" value="Serpin_sf"/>
</dbReference>
<evidence type="ECO:0000256" key="1">
    <source>
        <dbReference type="ARBA" id="ARBA00009500"/>
    </source>
</evidence>
<name>A0ABD2JEK5_HETSC</name>
<dbReference type="SUPFAM" id="SSF56574">
    <property type="entry name" value="Serpins"/>
    <property type="match status" value="1"/>
</dbReference>
<dbReference type="PANTHER" id="PTHR11461:SF211">
    <property type="entry name" value="GH10112P-RELATED"/>
    <property type="match status" value="1"/>
</dbReference>
<dbReference type="InterPro" id="IPR023796">
    <property type="entry name" value="Serpin_dom"/>
</dbReference>
<dbReference type="AlphaFoldDB" id="A0ABD2JEK5"/>
<evidence type="ECO:0000313" key="4">
    <source>
        <dbReference type="EMBL" id="KAL3089059.1"/>
    </source>
</evidence>
<comment type="similarity">
    <text evidence="1 2">Belongs to the serpin family.</text>
</comment>
<dbReference type="CDD" id="cd00172">
    <property type="entry name" value="serpin"/>
    <property type="match status" value="1"/>
</dbReference>
<dbReference type="InterPro" id="IPR042178">
    <property type="entry name" value="Serpin_sf_1"/>
</dbReference>
<dbReference type="Proteomes" id="UP001620645">
    <property type="component" value="Unassembled WGS sequence"/>
</dbReference>
<dbReference type="EMBL" id="JBICCN010000147">
    <property type="protein sequence ID" value="KAL3089059.1"/>
    <property type="molecule type" value="Genomic_DNA"/>
</dbReference>
<dbReference type="PANTHER" id="PTHR11461">
    <property type="entry name" value="SERINE PROTEASE INHIBITOR, SERPIN"/>
    <property type="match status" value="1"/>
</dbReference>
<dbReference type="Gene3D" id="2.30.39.10">
    <property type="entry name" value="Alpha-1-antitrypsin, domain 1"/>
    <property type="match status" value="1"/>
</dbReference>
<evidence type="ECO:0000259" key="3">
    <source>
        <dbReference type="SMART" id="SM00093"/>
    </source>
</evidence>
<dbReference type="Gene3D" id="3.30.497.10">
    <property type="entry name" value="Antithrombin, subunit I, domain 2"/>
    <property type="match status" value="1"/>
</dbReference>